<protein>
    <submittedName>
        <fullName evidence="1">Uncharacterized protein</fullName>
    </submittedName>
</protein>
<organism evidence="1">
    <name type="scientific">marine sediment metagenome</name>
    <dbReference type="NCBI Taxonomy" id="412755"/>
    <lineage>
        <taxon>unclassified sequences</taxon>
        <taxon>metagenomes</taxon>
        <taxon>ecological metagenomes</taxon>
    </lineage>
</organism>
<sequence>MSIVTYAEAGAANEPSPSIWKDCPMRRLVDEGMGYYFHEEFLGGPVSTAFLPIHSVGTGIFSFIGDTDTVVAFKA</sequence>
<dbReference type="EMBL" id="LAZR01011446">
    <property type="protein sequence ID" value="KKM61636.1"/>
    <property type="molecule type" value="Genomic_DNA"/>
</dbReference>
<accession>A0A0F9JGY9</accession>
<dbReference type="AlphaFoldDB" id="A0A0F9JGY9"/>
<feature type="non-terminal residue" evidence="1">
    <location>
        <position position="75"/>
    </location>
</feature>
<gene>
    <name evidence="1" type="ORF">LCGC14_1529690</name>
</gene>
<name>A0A0F9JGY9_9ZZZZ</name>
<comment type="caution">
    <text evidence="1">The sequence shown here is derived from an EMBL/GenBank/DDBJ whole genome shotgun (WGS) entry which is preliminary data.</text>
</comment>
<evidence type="ECO:0000313" key="1">
    <source>
        <dbReference type="EMBL" id="KKM61636.1"/>
    </source>
</evidence>
<proteinExistence type="predicted"/>
<reference evidence="1" key="1">
    <citation type="journal article" date="2015" name="Nature">
        <title>Complex archaea that bridge the gap between prokaryotes and eukaryotes.</title>
        <authorList>
            <person name="Spang A."/>
            <person name="Saw J.H."/>
            <person name="Jorgensen S.L."/>
            <person name="Zaremba-Niedzwiedzka K."/>
            <person name="Martijn J."/>
            <person name="Lind A.E."/>
            <person name="van Eijk R."/>
            <person name="Schleper C."/>
            <person name="Guy L."/>
            <person name="Ettema T.J."/>
        </authorList>
    </citation>
    <scope>NUCLEOTIDE SEQUENCE</scope>
</reference>